<evidence type="ECO:0000256" key="14">
    <source>
        <dbReference type="SAM" id="SignalP"/>
    </source>
</evidence>
<dbReference type="PANTHER" id="PTHR12035">
    <property type="entry name" value="SIALIC ACID BINDING IMMUNOGLOBULIN-LIKE LECTIN"/>
    <property type="match status" value="1"/>
</dbReference>
<dbReference type="GO" id="GO:0005886">
    <property type="term" value="C:plasma membrane"/>
    <property type="evidence" value="ECO:0007669"/>
    <property type="project" value="TreeGrafter"/>
</dbReference>
<dbReference type="Gene3D" id="2.60.40.10">
    <property type="entry name" value="Immunoglobulins"/>
    <property type="match status" value="2"/>
</dbReference>
<evidence type="ECO:0000256" key="10">
    <source>
        <dbReference type="ARBA" id="ARBA00023319"/>
    </source>
</evidence>
<keyword evidence="5" id="KW-0130">Cell adhesion</keyword>
<protein>
    <submittedName>
        <fullName evidence="17">Myeloid cell surface antigen CD33</fullName>
    </submittedName>
</protein>
<keyword evidence="8" id="KW-1015">Disulfide bond</keyword>
<gene>
    <name evidence="17" type="primary">LOC101703350</name>
</gene>
<dbReference type="PROSITE" id="PS50835">
    <property type="entry name" value="IG_LIKE"/>
    <property type="match status" value="2"/>
</dbReference>
<evidence type="ECO:0000256" key="4">
    <source>
        <dbReference type="ARBA" id="ARBA00022734"/>
    </source>
</evidence>
<dbReference type="AlphaFoldDB" id="A0AAX6RZI9"/>
<dbReference type="GO" id="GO:0033691">
    <property type="term" value="F:sialic acid binding"/>
    <property type="evidence" value="ECO:0007669"/>
    <property type="project" value="TreeGrafter"/>
</dbReference>
<comment type="similarity">
    <text evidence="11">Belongs to the immunoglobulin superfamily. SIGLEC (sialic acid binding Ig-like lectin) family.</text>
</comment>
<feature type="region of interest" description="Disordered" evidence="12">
    <location>
        <begin position="300"/>
        <end position="341"/>
    </location>
</feature>
<dbReference type="GeneID" id="101703350"/>
<dbReference type="GO" id="GO:0048029">
    <property type="term" value="F:monosaccharide binding"/>
    <property type="evidence" value="ECO:0007669"/>
    <property type="project" value="UniProtKB-ARBA"/>
</dbReference>
<dbReference type="InterPro" id="IPR013783">
    <property type="entry name" value="Ig-like_fold"/>
</dbReference>
<keyword evidence="16" id="KW-1185">Reference proteome</keyword>
<evidence type="ECO:0000256" key="6">
    <source>
        <dbReference type="ARBA" id="ARBA00022989"/>
    </source>
</evidence>
<keyword evidence="2 13" id="KW-0812">Transmembrane</keyword>
<evidence type="ECO:0000256" key="13">
    <source>
        <dbReference type="SAM" id="Phobius"/>
    </source>
</evidence>
<dbReference type="Proteomes" id="UP000694906">
    <property type="component" value="Unplaced"/>
</dbReference>
<evidence type="ECO:0000256" key="9">
    <source>
        <dbReference type="ARBA" id="ARBA00023180"/>
    </source>
</evidence>
<proteinExistence type="inferred from homology"/>
<keyword evidence="3 14" id="KW-0732">Signal</keyword>
<evidence type="ECO:0000256" key="5">
    <source>
        <dbReference type="ARBA" id="ARBA00022889"/>
    </source>
</evidence>
<evidence type="ECO:0000313" key="17">
    <source>
        <dbReference type="RefSeq" id="XP_021101579.1"/>
    </source>
</evidence>
<keyword evidence="6 13" id="KW-1133">Transmembrane helix</keyword>
<dbReference type="RefSeq" id="XP_021101579.1">
    <property type="nucleotide sequence ID" value="XM_021245920.1"/>
</dbReference>
<evidence type="ECO:0000256" key="7">
    <source>
        <dbReference type="ARBA" id="ARBA00023136"/>
    </source>
</evidence>
<dbReference type="InterPro" id="IPR051036">
    <property type="entry name" value="SIGLEC"/>
</dbReference>
<dbReference type="InterPro" id="IPR036179">
    <property type="entry name" value="Ig-like_dom_sf"/>
</dbReference>
<sequence>MLLPLLLLWTGRWAQGAGPWGPQRADGPLARGCSAESQSYKLEVPQSMPVQEGQCVLVTCRFFYPYKYSRTGSVSGYWFREGANTNTDSPVATNDPQKPVQEGTRDRFHLLLDPQTRNCSLQIRDARRGDSGSYFFRVEAGNVLWNYCAHPVSVEVTALTHTPGILIPGTLQPGRPSNLTCSVPWACEQGTPPIFSWTSAALSSLGPRTPRSSVLTLSPRPQDHGTNLTCQVMFPGAGVTVERTVQLNVTGNHRTRATAGVVLGAIGGAGVTALLAVCLCVIVFVVKTLRKKAPRITEDMNDIDPATRPASLGHPPESQLQGSAEPWGSSGAPPASGEEEQLHYASLSFHPWKKSSTPIRIH</sequence>
<dbReference type="InterPro" id="IPR007110">
    <property type="entry name" value="Ig-like_dom"/>
</dbReference>
<dbReference type="PANTHER" id="PTHR12035:SF125">
    <property type="entry name" value="SIALIC ACID-BINDING IG-LIKE LECTIN 5"/>
    <property type="match status" value="1"/>
</dbReference>
<feature type="transmembrane region" description="Helical" evidence="13">
    <location>
        <begin position="261"/>
        <end position="286"/>
    </location>
</feature>
<dbReference type="GO" id="GO:0031348">
    <property type="term" value="P:negative regulation of defense response"/>
    <property type="evidence" value="ECO:0007669"/>
    <property type="project" value="UniProtKB-ARBA"/>
</dbReference>
<keyword evidence="10" id="KW-0393">Immunoglobulin domain</keyword>
<dbReference type="InterPro" id="IPR013106">
    <property type="entry name" value="Ig_V-set"/>
</dbReference>
<keyword evidence="9" id="KW-0325">Glycoprotein</keyword>
<evidence type="ECO:0000256" key="12">
    <source>
        <dbReference type="SAM" id="MobiDB-lite"/>
    </source>
</evidence>
<organism evidence="16 17">
    <name type="scientific">Heterocephalus glaber</name>
    <name type="common">Naked mole rat</name>
    <dbReference type="NCBI Taxonomy" id="10181"/>
    <lineage>
        <taxon>Eukaryota</taxon>
        <taxon>Metazoa</taxon>
        <taxon>Chordata</taxon>
        <taxon>Craniata</taxon>
        <taxon>Vertebrata</taxon>
        <taxon>Euteleostomi</taxon>
        <taxon>Mammalia</taxon>
        <taxon>Eutheria</taxon>
        <taxon>Euarchontoglires</taxon>
        <taxon>Glires</taxon>
        <taxon>Rodentia</taxon>
        <taxon>Hystricomorpha</taxon>
        <taxon>Bathyergidae</taxon>
        <taxon>Heterocephalus</taxon>
    </lineage>
</organism>
<evidence type="ECO:0000256" key="3">
    <source>
        <dbReference type="ARBA" id="ARBA00022729"/>
    </source>
</evidence>
<dbReference type="SUPFAM" id="SSF48726">
    <property type="entry name" value="Immunoglobulin"/>
    <property type="match status" value="2"/>
</dbReference>
<feature type="domain" description="Ig-like" evidence="15">
    <location>
        <begin position="163"/>
        <end position="246"/>
    </location>
</feature>
<dbReference type="InterPro" id="IPR003599">
    <property type="entry name" value="Ig_sub"/>
</dbReference>
<accession>A0AAX6RZI9</accession>
<evidence type="ECO:0000256" key="11">
    <source>
        <dbReference type="ARBA" id="ARBA00038361"/>
    </source>
</evidence>
<dbReference type="InterPro" id="IPR013151">
    <property type="entry name" value="Immunoglobulin_dom"/>
</dbReference>
<evidence type="ECO:0000259" key="15">
    <source>
        <dbReference type="PROSITE" id="PS50835"/>
    </source>
</evidence>
<keyword evidence="4" id="KW-0430">Lectin</keyword>
<evidence type="ECO:0000256" key="2">
    <source>
        <dbReference type="ARBA" id="ARBA00022692"/>
    </source>
</evidence>
<evidence type="ECO:0000256" key="1">
    <source>
        <dbReference type="ARBA" id="ARBA00004479"/>
    </source>
</evidence>
<feature type="domain" description="Ig-like" evidence="15">
    <location>
        <begin position="22"/>
        <end position="157"/>
    </location>
</feature>
<evidence type="ECO:0000256" key="8">
    <source>
        <dbReference type="ARBA" id="ARBA00023157"/>
    </source>
</evidence>
<evidence type="ECO:0000313" key="16">
    <source>
        <dbReference type="Proteomes" id="UP000694906"/>
    </source>
</evidence>
<dbReference type="FunFam" id="2.60.40.10:FF:000829">
    <property type="entry name" value="Sialic acid-binding Ig-like lectin 8"/>
    <property type="match status" value="1"/>
</dbReference>
<keyword evidence="7 13" id="KW-0472">Membrane</keyword>
<feature type="signal peptide" evidence="14">
    <location>
        <begin position="1"/>
        <end position="16"/>
    </location>
</feature>
<dbReference type="Pfam" id="PF00047">
    <property type="entry name" value="ig"/>
    <property type="match status" value="1"/>
</dbReference>
<name>A0AAX6RZI9_HETGA</name>
<dbReference type="GO" id="GO:0007155">
    <property type="term" value="P:cell adhesion"/>
    <property type="evidence" value="ECO:0007669"/>
    <property type="project" value="UniProtKB-KW"/>
</dbReference>
<dbReference type="Pfam" id="PF07686">
    <property type="entry name" value="V-set"/>
    <property type="match status" value="1"/>
</dbReference>
<dbReference type="SMART" id="SM00409">
    <property type="entry name" value="IG"/>
    <property type="match status" value="2"/>
</dbReference>
<dbReference type="FunFam" id="2.60.40.10:FF:000912">
    <property type="entry name" value="Myeloid cell surface antigen CD33"/>
    <property type="match status" value="1"/>
</dbReference>
<reference evidence="17" key="1">
    <citation type="submission" date="2025-08" db="UniProtKB">
        <authorList>
            <consortium name="RefSeq"/>
        </authorList>
    </citation>
    <scope>IDENTIFICATION</scope>
</reference>
<feature type="chain" id="PRO_5043466864" evidence="14">
    <location>
        <begin position="17"/>
        <end position="362"/>
    </location>
</feature>
<comment type="subcellular location">
    <subcellularLocation>
        <location evidence="1">Membrane</location>
        <topology evidence="1">Single-pass type I membrane protein</topology>
    </subcellularLocation>
</comment>